<dbReference type="RefSeq" id="WP_142550321.1">
    <property type="nucleotide sequence ID" value="NZ_VIFX01000002.1"/>
</dbReference>
<dbReference type="Proteomes" id="UP000315759">
    <property type="component" value="Unassembled WGS sequence"/>
</dbReference>
<accession>A0A544W7S2</accession>
<evidence type="ECO:0000313" key="2">
    <source>
        <dbReference type="Proteomes" id="UP000315759"/>
    </source>
</evidence>
<evidence type="ECO:0008006" key="3">
    <source>
        <dbReference type="Google" id="ProtNLM"/>
    </source>
</evidence>
<organism evidence="1 2">
    <name type="scientific">Mycolicibacterium hodleri</name>
    <dbReference type="NCBI Taxonomy" id="49897"/>
    <lineage>
        <taxon>Bacteria</taxon>
        <taxon>Bacillati</taxon>
        <taxon>Actinomycetota</taxon>
        <taxon>Actinomycetes</taxon>
        <taxon>Mycobacteriales</taxon>
        <taxon>Mycobacteriaceae</taxon>
        <taxon>Mycolicibacterium</taxon>
    </lineage>
</organism>
<gene>
    <name evidence="1" type="ORF">D8S82_01915</name>
</gene>
<dbReference type="InterPro" id="IPR012349">
    <property type="entry name" value="Split_barrel_FMN-bd"/>
</dbReference>
<comment type="caution">
    <text evidence="1">The sequence shown here is derived from an EMBL/GenBank/DDBJ whole genome shotgun (WGS) entry which is preliminary data.</text>
</comment>
<dbReference type="EMBL" id="VIFX01000002">
    <property type="protein sequence ID" value="TQR88293.1"/>
    <property type="molecule type" value="Genomic_DNA"/>
</dbReference>
<dbReference type="AlphaFoldDB" id="A0A544W7S2"/>
<sequence>MAQQSKPGFSDNAFVRTVNKVAVATMKLPILGGLVRRGLVEIRYVGRKSGKTFEIPVNYRRSGDSITIWVGMPDKKSWWRNFLGEGGAITLIGLDGRDRTGHAVATRNDRGAVSVRVQLDG</sequence>
<evidence type="ECO:0000313" key="1">
    <source>
        <dbReference type="EMBL" id="TQR88293.1"/>
    </source>
</evidence>
<reference evidence="1 2" key="1">
    <citation type="submission" date="2018-10" db="EMBL/GenBank/DDBJ databases">
        <title>Draft genome of Mycobacterium hodleri strain B.</title>
        <authorList>
            <person name="Amande T.J."/>
            <person name="Mcgenity T.J."/>
        </authorList>
    </citation>
    <scope>NUCLEOTIDE SEQUENCE [LARGE SCALE GENOMIC DNA]</scope>
    <source>
        <strain evidence="1 2">B</strain>
    </source>
</reference>
<name>A0A544W7S2_9MYCO</name>
<proteinExistence type="predicted"/>
<protein>
    <recommendedName>
        <fullName evidence="3">DUF385 domain-containing protein</fullName>
    </recommendedName>
</protein>
<keyword evidence="2" id="KW-1185">Reference proteome</keyword>
<dbReference type="Gene3D" id="2.30.110.10">
    <property type="entry name" value="Electron Transport, Fmn-binding Protein, Chain A"/>
    <property type="match status" value="1"/>
</dbReference>